<gene>
    <name evidence="7" type="ORF">QBC47DRAFT_4963</name>
</gene>
<dbReference type="EMBL" id="MU839827">
    <property type="protein sequence ID" value="KAK1760425.1"/>
    <property type="molecule type" value="Genomic_DNA"/>
</dbReference>
<feature type="region of interest" description="Disordered" evidence="5">
    <location>
        <begin position="754"/>
        <end position="782"/>
    </location>
</feature>
<feature type="region of interest" description="Disordered" evidence="5">
    <location>
        <begin position="842"/>
        <end position="861"/>
    </location>
</feature>
<dbReference type="SMART" id="SM00066">
    <property type="entry name" value="GAL4"/>
    <property type="match status" value="1"/>
</dbReference>
<evidence type="ECO:0000256" key="2">
    <source>
        <dbReference type="ARBA" id="ARBA00023015"/>
    </source>
</evidence>
<dbReference type="AlphaFoldDB" id="A0AAJ0FGT0"/>
<feature type="compositionally biased region" description="Low complexity" evidence="5">
    <location>
        <begin position="19"/>
        <end position="30"/>
    </location>
</feature>
<keyword evidence="3" id="KW-0804">Transcription</keyword>
<feature type="compositionally biased region" description="Polar residues" evidence="5">
    <location>
        <begin position="135"/>
        <end position="155"/>
    </location>
</feature>
<accession>A0AAJ0FGT0</accession>
<dbReference type="SMART" id="SM00906">
    <property type="entry name" value="Fungal_trans"/>
    <property type="match status" value="1"/>
</dbReference>
<evidence type="ECO:0000313" key="7">
    <source>
        <dbReference type="EMBL" id="KAK1760425.1"/>
    </source>
</evidence>
<comment type="caution">
    <text evidence="7">The sequence shown here is derived from an EMBL/GenBank/DDBJ whole genome shotgun (WGS) entry which is preliminary data.</text>
</comment>
<dbReference type="Gene3D" id="4.10.240.10">
    <property type="entry name" value="Zn(2)-C6 fungal-type DNA-binding domain"/>
    <property type="match status" value="1"/>
</dbReference>
<protein>
    <recommendedName>
        <fullName evidence="6">Zn(2)-C6 fungal-type domain-containing protein</fullName>
    </recommendedName>
</protein>
<dbReference type="CDD" id="cd00067">
    <property type="entry name" value="GAL4"/>
    <property type="match status" value="1"/>
</dbReference>
<proteinExistence type="predicted"/>
<dbReference type="Proteomes" id="UP001239445">
    <property type="component" value="Unassembled WGS sequence"/>
</dbReference>
<organism evidence="7 8">
    <name type="scientific">Echria macrotheca</name>
    <dbReference type="NCBI Taxonomy" id="438768"/>
    <lineage>
        <taxon>Eukaryota</taxon>
        <taxon>Fungi</taxon>
        <taxon>Dikarya</taxon>
        <taxon>Ascomycota</taxon>
        <taxon>Pezizomycotina</taxon>
        <taxon>Sordariomycetes</taxon>
        <taxon>Sordariomycetidae</taxon>
        <taxon>Sordariales</taxon>
        <taxon>Schizotheciaceae</taxon>
        <taxon>Echria</taxon>
    </lineage>
</organism>
<dbReference type="InterPro" id="IPR007219">
    <property type="entry name" value="XnlR_reg_dom"/>
</dbReference>
<keyword evidence="4" id="KW-0539">Nucleus</keyword>
<feature type="region of interest" description="Disordered" evidence="5">
    <location>
        <begin position="1"/>
        <end position="45"/>
    </location>
</feature>
<evidence type="ECO:0000256" key="3">
    <source>
        <dbReference type="ARBA" id="ARBA00023163"/>
    </source>
</evidence>
<dbReference type="GO" id="GO:0008270">
    <property type="term" value="F:zinc ion binding"/>
    <property type="evidence" value="ECO:0007669"/>
    <property type="project" value="InterPro"/>
</dbReference>
<sequence length="861" mass="95139">MYAVAVGEPASASPDEELPLSPSGGRRPPSADGDSERRRKIRKGTRSCWECKRRKVRCTFASDADQVCDGCRRRGTKCVGQEFPEEASGPAERSRQMGDRIVRVEGLVEQLVKTVGAGRSSLHDSIGAAAEGSSPVASSRPSPHPTAQTPSSTGSAPRRGGRVVALSLPAEQPPEASNSAASARQGWQVSTKPHTLFIPTHVSPANAARYEAISAALRGAYPSRGDLDILKRSELGSMVFAKHLVMTPYPVLEREGLIDPGRMFDPPKPGSHPVIIARCMLRMATFLQYYNPDLSPHAKHLSRKPLELTQTLADAVIRLVTTNDEFLGTIEGLDCVMLEGIYQGNCGNLRRAWLAVRRAMVVAQLMGIHRNCQHRPLKSIDPDTVAYPYYIWSRIVFTDRVLSMMLGLPQGSLDYNIASPAALADDTPLGRLERMHSLISSKILERNEAGLIDDYATTEAIDLKLQEAAQQLPAKWWLAPNLSEIGANLEGQFWGTLKLLAQLFHYHLLNYLHLPYMLRSTQGEKEMAHKYEYSKVTCVTAAREMLIRFIVFRTHNRVAYCGRTVDFYALMAAMTLLVAHLDGHRQPKGNNTLAHQRLADRAMMEDVLENIESVKKHSGDKLSEKSERLLRRLLEIEAEAAEGRRSYQTTRLQDNPDAGLSGQANDEKVLRIPVPYFGTVTIAPDGVMCEASSHQVQVRAPRHTVRIQNPDGGCCEVDDPDTFGVLREDSCGTGTVFPPVSVDHEAEMADGELPPMVQNQSLPPREQQQHSPPPRYPQQDTTVLPASQPEHFAPNFPEAVTEAMHQYDYPGLTAGADDWTFQGVDLTFFDTLMRGANTMDVTGDGEGGDWGGQQQEWRQCE</sequence>
<dbReference type="GO" id="GO:0000981">
    <property type="term" value="F:DNA-binding transcription factor activity, RNA polymerase II-specific"/>
    <property type="evidence" value="ECO:0007669"/>
    <property type="project" value="InterPro"/>
</dbReference>
<dbReference type="PROSITE" id="PS50048">
    <property type="entry name" value="ZN2_CY6_FUNGAL_2"/>
    <property type="match status" value="1"/>
</dbReference>
<feature type="region of interest" description="Disordered" evidence="5">
    <location>
        <begin position="644"/>
        <end position="663"/>
    </location>
</feature>
<dbReference type="InterPro" id="IPR001138">
    <property type="entry name" value="Zn2Cys6_DnaBD"/>
</dbReference>
<dbReference type="Pfam" id="PF00172">
    <property type="entry name" value="Zn_clus"/>
    <property type="match status" value="1"/>
</dbReference>
<evidence type="ECO:0000256" key="5">
    <source>
        <dbReference type="SAM" id="MobiDB-lite"/>
    </source>
</evidence>
<evidence type="ECO:0000256" key="4">
    <source>
        <dbReference type="ARBA" id="ARBA00023242"/>
    </source>
</evidence>
<evidence type="ECO:0000256" key="1">
    <source>
        <dbReference type="ARBA" id="ARBA00022723"/>
    </source>
</evidence>
<keyword evidence="8" id="KW-1185">Reference proteome</keyword>
<dbReference type="CDD" id="cd12148">
    <property type="entry name" value="fungal_TF_MHR"/>
    <property type="match status" value="1"/>
</dbReference>
<evidence type="ECO:0000313" key="8">
    <source>
        <dbReference type="Proteomes" id="UP001239445"/>
    </source>
</evidence>
<keyword evidence="2" id="KW-0805">Transcription regulation</keyword>
<feature type="compositionally biased region" description="Low complexity" evidence="5">
    <location>
        <begin position="852"/>
        <end position="861"/>
    </location>
</feature>
<dbReference type="GO" id="GO:0006351">
    <property type="term" value="P:DNA-templated transcription"/>
    <property type="evidence" value="ECO:0007669"/>
    <property type="project" value="InterPro"/>
</dbReference>
<feature type="domain" description="Zn(2)-C6 fungal-type" evidence="6">
    <location>
        <begin position="47"/>
        <end position="79"/>
    </location>
</feature>
<evidence type="ECO:0000259" key="6">
    <source>
        <dbReference type="PROSITE" id="PS50048"/>
    </source>
</evidence>
<dbReference type="PANTHER" id="PTHR47840">
    <property type="entry name" value="ZN(II)2CYS6 TRANSCRIPTION FACTOR (EUROFUNG)-RELATED"/>
    <property type="match status" value="1"/>
</dbReference>
<dbReference type="InterPro" id="IPR036864">
    <property type="entry name" value="Zn2-C6_fun-type_DNA-bd_sf"/>
</dbReference>
<dbReference type="SUPFAM" id="SSF57701">
    <property type="entry name" value="Zn2/Cys6 DNA-binding domain"/>
    <property type="match status" value="1"/>
</dbReference>
<keyword evidence="1" id="KW-0479">Metal-binding</keyword>
<feature type="region of interest" description="Disordered" evidence="5">
    <location>
        <begin position="128"/>
        <end position="159"/>
    </location>
</feature>
<dbReference type="PANTHER" id="PTHR47840:SF1">
    <property type="entry name" value="ZN(II)2CYS6 TRANSCRIPTION FACTOR (EUROFUNG)"/>
    <property type="match status" value="1"/>
</dbReference>
<name>A0AAJ0FGT0_9PEZI</name>
<dbReference type="GO" id="GO:0003677">
    <property type="term" value="F:DNA binding"/>
    <property type="evidence" value="ECO:0007669"/>
    <property type="project" value="InterPro"/>
</dbReference>
<dbReference type="PROSITE" id="PS00463">
    <property type="entry name" value="ZN2_CY6_FUNGAL_1"/>
    <property type="match status" value="1"/>
</dbReference>
<reference evidence="7" key="1">
    <citation type="submission" date="2023-06" db="EMBL/GenBank/DDBJ databases">
        <title>Genome-scale phylogeny and comparative genomics of the fungal order Sordariales.</title>
        <authorList>
            <consortium name="Lawrence Berkeley National Laboratory"/>
            <person name="Hensen N."/>
            <person name="Bonometti L."/>
            <person name="Westerberg I."/>
            <person name="Brannstrom I.O."/>
            <person name="Guillou S."/>
            <person name="Cros-Aarteil S."/>
            <person name="Calhoun S."/>
            <person name="Haridas S."/>
            <person name="Kuo A."/>
            <person name="Mondo S."/>
            <person name="Pangilinan J."/>
            <person name="Riley R."/>
            <person name="Labutti K."/>
            <person name="Andreopoulos B."/>
            <person name="Lipzen A."/>
            <person name="Chen C."/>
            <person name="Yanf M."/>
            <person name="Daum C."/>
            <person name="Ng V."/>
            <person name="Clum A."/>
            <person name="Steindorff A."/>
            <person name="Ohm R."/>
            <person name="Martin F."/>
            <person name="Silar P."/>
            <person name="Natvig D."/>
            <person name="Lalanne C."/>
            <person name="Gautier V."/>
            <person name="Ament-Velasquez S.L."/>
            <person name="Kruys A."/>
            <person name="Hutchinson M.I."/>
            <person name="Powell A.J."/>
            <person name="Barry K."/>
            <person name="Miller A.N."/>
            <person name="Grigoriev I.V."/>
            <person name="Debuchy R."/>
            <person name="Gladieux P."/>
            <person name="Thoren M.H."/>
            <person name="Johannesson H."/>
        </authorList>
    </citation>
    <scope>NUCLEOTIDE SEQUENCE</scope>
    <source>
        <strain evidence="7">PSN4</strain>
    </source>
</reference>